<keyword evidence="2" id="KW-0732">Signal</keyword>
<proteinExistence type="inferred from homology"/>
<dbReference type="SUPFAM" id="SSF53850">
    <property type="entry name" value="Periplasmic binding protein-like II"/>
    <property type="match status" value="1"/>
</dbReference>
<dbReference type="InterPro" id="IPR005064">
    <property type="entry name" value="BUG"/>
</dbReference>
<keyword evidence="4" id="KW-1185">Reference proteome</keyword>
<dbReference type="PANTHER" id="PTHR42928:SF5">
    <property type="entry name" value="BLR1237 PROTEIN"/>
    <property type="match status" value="1"/>
</dbReference>
<dbReference type="PIRSF" id="PIRSF017082">
    <property type="entry name" value="YflP"/>
    <property type="match status" value="1"/>
</dbReference>
<feature type="chain" id="PRO_5021456877" evidence="2">
    <location>
        <begin position="30"/>
        <end position="331"/>
    </location>
</feature>
<evidence type="ECO:0000313" key="3">
    <source>
        <dbReference type="EMBL" id="TGG94884.1"/>
    </source>
</evidence>
<comment type="similarity">
    <text evidence="1">Belongs to the UPF0065 (bug) family.</text>
</comment>
<dbReference type="Gene3D" id="3.40.190.10">
    <property type="entry name" value="Periplasmic binding protein-like II"/>
    <property type="match status" value="1"/>
</dbReference>
<dbReference type="RefSeq" id="WP_135480090.1">
    <property type="nucleotide sequence ID" value="NZ_SRMF01000001.1"/>
</dbReference>
<dbReference type="Pfam" id="PF03401">
    <property type="entry name" value="TctC"/>
    <property type="match status" value="1"/>
</dbReference>
<feature type="signal peptide" evidence="2">
    <location>
        <begin position="1"/>
        <end position="29"/>
    </location>
</feature>
<evidence type="ECO:0000256" key="1">
    <source>
        <dbReference type="ARBA" id="ARBA00006987"/>
    </source>
</evidence>
<reference evidence="3 4" key="1">
    <citation type="submission" date="2019-04" db="EMBL/GenBank/DDBJ databases">
        <title>Natronospirillum operosus gen. nov., sp. nov., a haloalkaliphilic satellite isolated from decaying biomass of laboratory culture of cyanobacterium Geitlerinema sp. and proposal of Natronospirillaceae fam. nov. and Saccharospirillaceae fam. nov.</title>
        <authorList>
            <person name="Kevbrin V."/>
            <person name="Boltyanskaya Y."/>
            <person name="Koziaeva V."/>
            <person name="Grouzdev D.S."/>
            <person name="Park M."/>
            <person name="Cho J."/>
        </authorList>
    </citation>
    <scope>NUCLEOTIDE SEQUENCE [LARGE SCALE GENOMIC DNA]</scope>
    <source>
        <strain evidence="3 4">G-116</strain>
    </source>
</reference>
<evidence type="ECO:0000256" key="2">
    <source>
        <dbReference type="SAM" id="SignalP"/>
    </source>
</evidence>
<organism evidence="3 4">
    <name type="scientific">Natronospirillum operosum</name>
    <dbReference type="NCBI Taxonomy" id="2759953"/>
    <lineage>
        <taxon>Bacteria</taxon>
        <taxon>Pseudomonadati</taxon>
        <taxon>Pseudomonadota</taxon>
        <taxon>Gammaproteobacteria</taxon>
        <taxon>Oceanospirillales</taxon>
        <taxon>Natronospirillaceae</taxon>
        <taxon>Natronospirillum</taxon>
    </lineage>
</organism>
<dbReference type="EMBL" id="SRMF01000001">
    <property type="protein sequence ID" value="TGG94884.1"/>
    <property type="molecule type" value="Genomic_DNA"/>
</dbReference>
<gene>
    <name evidence="3" type="ORF">E4656_00175</name>
</gene>
<sequence>MAISLSQVLKAAVVALSLPVILSASMALADNYPARPIEVVVGFGTGGSADRMTRIMASHLSQELDVPVRVTNRPGAGTRIAAEYILNSPDEGYHLFASTFAPYLTNTILAGNATYAIEDFSYLNFQWFDRDLIAVNSDSGYTTLPEVIETIKNEPGEVRAAVVQGSAGHLMARILLEEYGIPQSHLNLVTYNSGGEARTAVAGGQVDLILISAQGSESIREFLTPLAIVSEERVEQWDVPTVNEAIAPLGYQVPVLQGSMRGFAVSAEFERRHPERFRMLSEAMQSALAQKTLQDELKSNEIGGLWIGPEQSNQLMQENFEAFRRYADILN</sequence>
<dbReference type="InterPro" id="IPR042100">
    <property type="entry name" value="Bug_dom1"/>
</dbReference>
<dbReference type="OrthoDB" id="8970543at2"/>
<evidence type="ECO:0000313" key="4">
    <source>
        <dbReference type="Proteomes" id="UP000297475"/>
    </source>
</evidence>
<dbReference type="Proteomes" id="UP000297475">
    <property type="component" value="Unassembled WGS sequence"/>
</dbReference>
<protein>
    <submittedName>
        <fullName evidence="3">Tripartite tricarboxylate transporter substrate binding protein</fullName>
    </submittedName>
</protein>
<dbReference type="AlphaFoldDB" id="A0A4Z0WAY2"/>
<comment type="caution">
    <text evidence="3">The sequence shown here is derived from an EMBL/GenBank/DDBJ whole genome shotgun (WGS) entry which is preliminary data.</text>
</comment>
<dbReference type="CDD" id="cd07012">
    <property type="entry name" value="PBP2_Bug_TTT"/>
    <property type="match status" value="1"/>
</dbReference>
<dbReference type="PANTHER" id="PTHR42928">
    <property type="entry name" value="TRICARBOXYLATE-BINDING PROTEIN"/>
    <property type="match status" value="1"/>
</dbReference>
<accession>A0A4Z0WAY2</accession>
<name>A0A4Z0WAY2_9GAMM</name>
<dbReference type="Gene3D" id="3.40.190.150">
    <property type="entry name" value="Bordetella uptake gene, domain 1"/>
    <property type="match status" value="1"/>
</dbReference>